<name>A0ABN9Y283_9DINO</name>
<dbReference type="Pfam" id="PF01136">
    <property type="entry name" value="Peptidase_U32"/>
    <property type="match status" value="1"/>
</dbReference>
<feature type="region of interest" description="Disordered" evidence="1">
    <location>
        <begin position="148"/>
        <end position="184"/>
    </location>
</feature>
<protein>
    <submittedName>
        <fullName evidence="2">Uncharacterized protein</fullName>
    </submittedName>
</protein>
<organism evidence="2 3">
    <name type="scientific">Prorocentrum cordatum</name>
    <dbReference type="NCBI Taxonomy" id="2364126"/>
    <lineage>
        <taxon>Eukaryota</taxon>
        <taxon>Sar</taxon>
        <taxon>Alveolata</taxon>
        <taxon>Dinophyceae</taxon>
        <taxon>Prorocentrales</taxon>
        <taxon>Prorocentraceae</taxon>
        <taxon>Prorocentrum</taxon>
    </lineage>
</organism>
<dbReference type="Proteomes" id="UP001189429">
    <property type="component" value="Unassembled WGS sequence"/>
</dbReference>
<evidence type="ECO:0000256" key="1">
    <source>
        <dbReference type="SAM" id="MobiDB-lite"/>
    </source>
</evidence>
<comment type="caution">
    <text evidence="2">The sequence shown here is derived from an EMBL/GenBank/DDBJ whole genome shotgun (WGS) entry which is preliminary data.</text>
</comment>
<feature type="compositionally biased region" description="Basic residues" evidence="1">
    <location>
        <begin position="48"/>
        <end position="61"/>
    </location>
</feature>
<feature type="compositionally biased region" description="Low complexity" evidence="1">
    <location>
        <begin position="62"/>
        <end position="76"/>
    </location>
</feature>
<dbReference type="PANTHER" id="PTHR30217:SF10">
    <property type="entry name" value="23S RRNA 5-HYDROXYCYTIDINE C2501 SYNTHASE"/>
    <property type="match status" value="1"/>
</dbReference>
<sequence>PLETRRERPVSPSRGVNLPVGPRPRRWGLGSVQRYAENAQTLRTATPRSRHRPPSRPRAPKRTSASPWRAATCAPTTVPPPQVTSASGARFAAEKLGVARVVLGRELSVKEMAQVSTGAPGVQLEAFVHGALCVSYSGQCFSSEAWGGRSANRGQCAQAPGRRLDQGRRHDRPRGQRQIPAITA</sequence>
<evidence type="ECO:0000313" key="3">
    <source>
        <dbReference type="Proteomes" id="UP001189429"/>
    </source>
</evidence>
<dbReference type="InterPro" id="IPR051454">
    <property type="entry name" value="RNA/ubiquinone_mod_enzymes"/>
</dbReference>
<keyword evidence="3" id="KW-1185">Reference proteome</keyword>
<dbReference type="PANTHER" id="PTHR30217">
    <property type="entry name" value="PEPTIDASE U32 FAMILY"/>
    <property type="match status" value="1"/>
</dbReference>
<feature type="non-terminal residue" evidence="2">
    <location>
        <position position="184"/>
    </location>
</feature>
<accession>A0ABN9Y283</accession>
<reference evidence="2" key="1">
    <citation type="submission" date="2023-10" db="EMBL/GenBank/DDBJ databases">
        <authorList>
            <person name="Chen Y."/>
            <person name="Shah S."/>
            <person name="Dougan E. K."/>
            <person name="Thang M."/>
            <person name="Chan C."/>
        </authorList>
    </citation>
    <scope>NUCLEOTIDE SEQUENCE [LARGE SCALE GENOMIC DNA]</scope>
</reference>
<proteinExistence type="predicted"/>
<dbReference type="InterPro" id="IPR001539">
    <property type="entry name" value="Peptidase_U32"/>
</dbReference>
<dbReference type="EMBL" id="CAUYUJ010021683">
    <property type="protein sequence ID" value="CAK0906396.1"/>
    <property type="molecule type" value="Genomic_DNA"/>
</dbReference>
<feature type="non-terminal residue" evidence="2">
    <location>
        <position position="1"/>
    </location>
</feature>
<evidence type="ECO:0000313" key="2">
    <source>
        <dbReference type="EMBL" id="CAK0906396.1"/>
    </source>
</evidence>
<feature type="region of interest" description="Disordered" evidence="1">
    <location>
        <begin position="1"/>
        <end position="86"/>
    </location>
</feature>
<gene>
    <name evidence="2" type="ORF">PCOR1329_LOCUS81723</name>
</gene>